<dbReference type="EMBL" id="JACKVC010000021">
    <property type="protein sequence ID" value="MCV7391184.1"/>
    <property type="molecule type" value="Genomic_DNA"/>
</dbReference>
<proteinExistence type="predicted"/>
<dbReference type="AlphaFoldDB" id="A0AAW5T6U5"/>
<evidence type="ECO:0000313" key="3">
    <source>
        <dbReference type="EMBL" id="MCV7391184.1"/>
    </source>
</evidence>
<reference evidence="3" key="1">
    <citation type="submission" date="2020-07" db="EMBL/GenBank/DDBJ databases">
        <authorList>
            <person name="Pettersson B.M.F."/>
            <person name="Behra P.R.K."/>
            <person name="Ramesh M."/>
            <person name="Das S."/>
            <person name="Dasgupta S."/>
            <person name="Kirsebom L.A."/>
        </authorList>
    </citation>
    <scope>NUCLEOTIDE SEQUENCE</scope>
    <source>
        <strain evidence="3">DSM 44242</strain>
    </source>
</reference>
<protein>
    <recommendedName>
        <fullName evidence="2">ESX-1 secretion-associated protein EspA/EspE-like domain-containing protein</fullName>
    </recommendedName>
</protein>
<feature type="domain" description="ESX-1 secretion-associated protein EspA/EspE-like" evidence="2">
    <location>
        <begin position="78"/>
        <end position="160"/>
    </location>
</feature>
<evidence type="ECO:0000256" key="1">
    <source>
        <dbReference type="SAM" id="MobiDB-lite"/>
    </source>
</evidence>
<dbReference type="InterPro" id="IPR043796">
    <property type="entry name" value="ESX-1_EspA/EspE-like"/>
</dbReference>
<gene>
    <name evidence="3" type="ORF">H5P34_24285</name>
</gene>
<evidence type="ECO:0000259" key="2">
    <source>
        <dbReference type="Pfam" id="PF18879"/>
    </source>
</evidence>
<evidence type="ECO:0000313" key="4">
    <source>
        <dbReference type="Proteomes" id="UP001141659"/>
    </source>
</evidence>
<name>A0AAW5T6U5_9MYCO</name>
<feature type="compositionally biased region" description="Low complexity" evidence="1">
    <location>
        <begin position="233"/>
        <end position="242"/>
    </location>
</feature>
<dbReference type="Proteomes" id="UP001141659">
    <property type="component" value="Unassembled WGS sequence"/>
</dbReference>
<organism evidence="3 4">
    <name type="scientific">Mycolicibacterium porcinum</name>
    <dbReference type="NCBI Taxonomy" id="39693"/>
    <lineage>
        <taxon>Bacteria</taxon>
        <taxon>Bacillati</taxon>
        <taxon>Actinomycetota</taxon>
        <taxon>Actinomycetes</taxon>
        <taxon>Mycobacteriales</taxon>
        <taxon>Mycobacteriaceae</taxon>
        <taxon>Mycolicibacterium</taxon>
    </lineage>
</organism>
<feature type="region of interest" description="Disordered" evidence="1">
    <location>
        <begin position="233"/>
        <end position="300"/>
    </location>
</feature>
<feature type="compositionally biased region" description="Gly residues" evidence="1">
    <location>
        <begin position="243"/>
        <end position="273"/>
    </location>
</feature>
<dbReference type="Pfam" id="PF18879">
    <property type="entry name" value="EspA_EspE"/>
    <property type="match status" value="1"/>
</dbReference>
<dbReference type="RefSeq" id="WP_036449245.1">
    <property type="nucleotide sequence ID" value="NZ_JACKVC010000021.1"/>
</dbReference>
<reference evidence="3" key="2">
    <citation type="journal article" date="2022" name="BMC Genomics">
        <title>Comparative genome analysis of mycobacteria focusing on tRNA and non-coding RNA.</title>
        <authorList>
            <person name="Behra P.R.K."/>
            <person name="Pettersson B.M.F."/>
            <person name="Ramesh M."/>
            <person name="Das S."/>
            <person name="Dasgupta S."/>
            <person name="Kirsebom L.A."/>
        </authorList>
    </citation>
    <scope>NUCLEOTIDE SEQUENCE</scope>
    <source>
        <strain evidence="3">DSM 44242</strain>
    </source>
</reference>
<feature type="compositionally biased region" description="Polar residues" evidence="1">
    <location>
        <begin position="287"/>
        <end position="300"/>
    </location>
</feature>
<accession>A0AAW5T6U5</accession>
<sequence length="300" mass="29379">MTGSEGDEGNKGPSKFKIGKLAWTTYSDLKKLMDGDPIGAVGLFGDAGKWAQLLIPEAVATPVIEGGLMVLTGISKTMGVGSPDGGGAFSDGAKLFQSNGKSLESAYPTESWSGAGSDAYMSQNSHQIQRASTMLEADNSIVRILTTQAGQVDHARTQVDWASKGLAAVIPVAMALEATVFGAPESIALQVAAVATASAVAGAASGNLLSYAQDNAAQIREATAKYRQAGAVSSSGTVSVGSPSGGGGSGAGGSSGTGAGGGLGTGAGGGGSQAGRAPIDVSPGAGTASQAVPQRLTTDV</sequence>
<comment type="caution">
    <text evidence="3">The sequence shown here is derived from an EMBL/GenBank/DDBJ whole genome shotgun (WGS) entry which is preliminary data.</text>
</comment>